<organism evidence="1 2">
    <name type="scientific">Lactuca sativa</name>
    <name type="common">Garden lettuce</name>
    <dbReference type="NCBI Taxonomy" id="4236"/>
    <lineage>
        <taxon>Eukaryota</taxon>
        <taxon>Viridiplantae</taxon>
        <taxon>Streptophyta</taxon>
        <taxon>Embryophyta</taxon>
        <taxon>Tracheophyta</taxon>
        <taxon>Spermatophyta</taxon>
        <taxon>Magnoliopsida</taxon>
        <taxon>eudicotyledons</taxon>
        <taxon>Gunneridae</taxon>
        <taxon>Pentapetalae</taxon>
        <taxon>asterids</taxon>
        <taxon>campanulids</taxon>
        <taxon>Asterales</taxon>
        <taxon>Asteraceae</taxon>
        <taxon>Cichorioideae</taxon>
        <taxon>Cichorieae</taxon>
        <taxon>Lactucinae</taxon>
        <taxon>Lactuca</taxon>
    </lineage>
</organism>
<evidence type="ECO:0000313" key="1">
    <source>
        <dbReference type="EMBL" id="KAJ0187897.1"/>
    </source>
</evidence>
<dbReference type="EMBL" id="NBSK02000009">
    <property type="protein sequence ID" value="KAJ0187897.1"/>
    <property type="molecule type" value="Genomic_DNA"/>
</dbReference>
<evidence type="ECO:0000313" key="2">
    <source>
        <dbReference type="Proteomes" id="UP000235145"/>
    </source>
</evidence>
<dbReference type="Proteomes" id="UP000235145">
    <property type="component" value="Unassembled WGS sequence"/>
</dbReference>
<name>A0A9R1UI69_LACSA</name>
<dbReference type="AlphaFoldDB" id="A0A9R1UI69"/>
<keyword evidence="2" id="KW-1185">Reference proteome</keyword>
<comment type="caution">
    <text evidence="1">The sequence shown here is derived from an EMBL/GenBank/DDBJ whole genome shotgun (WGS) entry which is preliminary data.</text>
</comment>
<protein>
    <submittedName>
        <fullName evidence="1">Uncharacterized protein</fullName>
    </submittedName>
</protein>
<proteinExistence type="predicted"/>
<reference evidence="1 2" key="1">
    <citation type="journal article" date="2017" name="Nat. Commun.">
        <title>Genome assembly with in vitro proximity ligation data and whole-genome triplication in lettuce.</title>
        <authorList>
            <person name="Reyes-Chin-Wo S."/>
            <person name="Wang Z."/>
            <person name="Yang X."/>
            <person name="Kozik A."/>
            <person name="Arikit S."/>
            <person name="Song C."/>
            <person name="Xia L."/>
            <person name="Froenicke L."/>
            <person name="Lavelle D.O."/>
            <person name="Truco M.J."/>
            <person name="Xia R."/>
            <person name="Zhu S."/>
            <person name="Xu C."/>
            <person name="Xu H."/>
            <person name="Xu X."/>
            <person name="Cox K."/>
            <person name="Korf I."/>
            <person name="Meyers B.C."/>
            <person name="Michelmore R.W."/>
        </authorList>
    </citation>
    <scope>NUCLEOTIDE SEQUENCE [LARGE SCALE GENOMIC DNA]</scope>
    <source>
        <strain evidence="2">cv. Salinas</strain>
        <tissue evidence="1">Seedlings</tissue>
    </source>
</reference>
<gene>
    <name evidence="1" type="ORF">LSAT_V11C900492680</name>
</gene>
<sequence>MVLGVIVQQKKPWGTVKRQFVPSCVEKSFDISCIPNSLLVNVIMEMNIQKSFYFFRKATTLDCKSLPFPISKYTADEVDYDYFHLELFTSNT</sequence>
<accession>A0A9R1UI69</accession>